<dbReference type="Pfam" id="PF10996">
    <property type="entry name" value="Beta-Casp"/>
    <property type="match status" value="1"/>
</dbReference>
<organism evidence="3 4">
    <name type="scientific">Thiospirochaeta perfilievii</name>
    <dbReference type="NCBI Taxonomy" id="252967"/>
    <lineage>
        <taxon>Bacteria</taxon>
        <taxon>Pseudomonadati</taxon>
        <taxon>Spirochaetota</taxon>
        <taxon>Spirochaetia</taxon>
        <taxon>Spirochaetales</taxon>
        <taxon>Spirochaetaceae</taxon>
        <taxon>Thiospirochaeta</taxon>
    </lineage>
</organism>
<gene>
    <name evidence="3" type="ORF">EW093_01005</name>
</gene>
<reference evidence="3 4" key="1">
    <citation type="submission" date="2019-02" db="EMBL/GenBank/DDBJ databases">
        <authorList>
            <person name="Fomenkov A."/>
            <person name="Dubinina G."/>
            <person name="Grabovich M."/>
            <person name="Vincze T."/>
            <person name="Roberts R.J."/>
        </authorList>
    </citation>
    <scope>NUCLEOTIDE SEQUENCE [LARGE SCALE GENOMIC DNA]</scope>
    <source>
        <strain evidence="3 4">P</strain>
    </source>
</reference>
<feature type="domain" description="Beta-Casp" evidence="2">
    <location>
        <begin position="70"/>
        <end position="237"/>
    </location>
</feature>
<dbReference type="GO" id="GO:0016787">
    <property type="term" value="F:hydrolase activity"/>
    <property type="evidence" value="ECO:0007669"/>
    <property type="project" value="UniProtKB-KW"/>
</dbReference>
<proteinExistence type="predicted"/>
<dbReference type="AlphaFoldDB" id="A0A5C1Q7D7"/>
<dbReference type="PANTHER" id="PTHR11203">
    <property type="entry name" value="CLEAVAGE AND POLYADENYLATION SPECIFICITY FACTOR FAMILY MEMBER"/>
    <property type="match status" value="1"/>
</dbReference>
<dbReference type="OrthoDB" id="9803916at2"/>
<dbReference type="Gene3D" id="3.60.15.10">
    <property type="entry name" value="Ribonuclease Z/Hydroxyacylglutathione hydrolase-like"/>
    <property type="match status" value="1"/>
</dbReference>
<dbReference type="SUPFAM" id="SSF56281">
    <property type="entry name" value="Metallo-hydrolase/oxidoreductase"/>
    <property type="match status" value="1"/>
</dbReference>
<protein>
    <recommendedName>
        <fullName evidence="2">Beta-Casp domain-containing protein</fullName>
    </recommendedName>
</protein>
<dbReference type="PANTHER" id="PTHR11203:SF37">
    <property type="entry name" value="INTEGRATOR COMPLEX SUBUNIT 11"/>
    <property type="match status" value="1"/>
</dbReference>
<dbReference type="InterPro" id="IPR011108">
    <property type="entry name" value="RMMBL"/>
</dbReference>
<dbReference type="InterPro" id="IPR036866">
    <property type="entry name" value="RibonucZ/Hydroxyglut_hydro"/>
</dbReference>
<dbReference type="KEGG" id="sper:EW093_01005"/>
<dbReference type="EMBL" id="CP035807">
    <property type="protein sequence ID" value="QEN03341.1"/>
    <property type="molecule type" value="Genomic_DNA"/>
</dbReference>
<dbReference type="InterPro" id="IPR050698">
    <property type="entry name" value="MBL"/>
</dbReference>
<accession>A0A5C1Q7D7</accession>
<dbReference type="GO" id="GO:0004521">
    <property type="term" value="F:RNA endonuclease activity"/>
    <property type="evidence" value="ECO:0007669"/>
    <property type="project" value="TreeGrafter"/>
</dbReference>
<keyword evidence="1" id="KW-0378">Hydrolase</keyword>
<dbReference type="SMART" id="SM01027">
    <property type="entry name" value="Beta-Casp"/>
    <property type="match status" value="1"/>
</dbReference>
<keyword evidence="4" id="KW-1185">Reference proteome</keyword>
<dbReference type="Proteomes" id="UP000323824">
    <property type="component" value="Chromosome"/>
</dbReference>
<evidence type="ECO:0000259" key="2">
    <source>
        <dbReference type="SMART" id="SM01027"/>
    </source>
</evidence>
<dbReference type="RefSeq" id="WP_149566601.1">
    <property type="nucleotide sequence ID" value="NZ_CP035807.1"/>
</dbReference>
<sequence>MHRAQEILFDLFYLLNFKEYYFKVSEDEVRTFINNDNFPKYLIDLLEEKDQSFKLINGEYYSYVRDYDDSQIIIELLSEIVIPIKLQVFITSPLIEKLIPIYKKGLLEYKFKNNSKKYLYGNDSIFSTLDFEGFDSYDDLIENIFTVGEVLESNKSYKKKTNKVKKKHLEIKDHIIRVTNGGISYTNNPCHKTIVLGSSGMCNDGAIVDILNKNLTREDSTVLITGYQAKDTNGYYLSNLDTYENDMKHNTRFNNMDCRLSDVKSKIINMSAYYSGHADKDALLDFIYNNPKEPRKEEIQVFLNHGDNDSRKELAHLIDEKNCTFNPDASKTIIPMKNDSKKWYNLSDRKWEDFVENQSLIIMEDAIDANMHINWESKTISFPVGTDTTYIEIILALVM</sequence>
<evidence type="ECO:0000313" key="3">
    <source>
        <dbReference type="EMBL" id="QEN03341.1"/>
    </source>
</evidence>
<reference evidence="3 4" key="2">
    <citation type="submission" date="2019-09" db="EMBL/GenBank/DDBJ databases">
        <title>Complete Genome Sequence and Methylome Analysis of free living Spirochaetas.</title>
        <authorList>
            <person name="Leshcheva N."/>
            <person name="Mikheeva N."/>
        </authorList>
    </citation>
    <scope>NUCLEOTIDE SEQUENCE [LARGE SCALE GENOMIC DNA]</scope>
    <source>
        <strain evidence="3 4">P</strain>
    </source>
</reference>
<evidence type="ECO:0000256" key="1">
    <source>
        <dbReference type="ARBA" id="ARBA00022801"/>
    </source>
</evidence>
<evidence type="ECO:0000313" key="4">
    <source>
        <dbReference type="Proteomes" id="UP000323824"/>
    </source>
</evidence>
<dbReference type="Gene3D" id="3.40.50.10890">
    <property type="match status" value="1"/>
</dbReference>
<dbReference type="Pfam" id="PF07521">
    <property type="entry name" value="RMMBL"/>
    <property type="match status" value="1"/>
</dbReference>
<dbReference type="InterPro" id="IPR022712">
    <property type="entry name" value="Beta_Casp"/>
</dbReference>
<name>A0A5C1Q7D7_9SPIO</name>